<sequence length="134" mass="16010">MFQEVVVFNLEVMEKRKVFRFIVVLIVFLMAIICTVKSTYLQREAEKDIELNTLETVGKIYKFTWNKSFKYYYFSYHHNGVEFKNYEDISYAEGEQCVNRYYKVILSNKNPENSKILIDEEIIDIAKIKNAGFK</sequence>
<organism evidence="2 3">
    <name type="scientific">Flavobacterium tiangeerense</name>
    <dbReference type="NCBI Taxonomy" id="459471"/>
    <lineage>
        <taxon>Bacteria</taxon>
        <taxon>Pseudomonadati</taxon>
        <taxon>Bacteroidota</taxon>
        <taxon>Flavobacteriia</taxon>
        <taxon>Flavobacteriales</taxon>
        <taxon>Flavobacteriaceae</taxon>
        <taxon>Flavobacterium</taxon>
    </lineage>
</organism>
<evidence type="ECO:0000256" key="1">
    <source>
        <dbReference type="SAM" id="Phobius"/>
    </source>
</evidence>
<keyword evidence="1" id="KW-0472">Membrane</keyword>
<keyword evidence="1" id="KW-0812">Transmembrane</keyword>
<feature type="transmembrane region" description="Helical" evidence="1">
    <location>
        <begin position="18"/>
        <end position="36"/>
    </location>
</feature>
<comment type="caution">
    <text evidence="2">The sequence shown here is derived from an EMBL/GenBank/DDBJ whole genome shotgun (WGS) entry which is preliminary data.</text>
</comment>
<dbReference type="EMBL" id="VLKO01000002">
    <property type="protein sequence ID" value="TWI02123.1"/>
    <property type="molecule type" value="Genomic_DNA"/>
</dbReference>
<keyword evidence="3" id="KW-1185">Reference proteome</keyword>
<dbReference type="Proteomes" id="UP000317519">
    <property type="component" value="Unassembled WGS sequence"/>
</dbReference>
<evidence type="ECO:0000313" key="2">
    <source>
        <dbReference type="EMBL" id="TWI02123.1"/>
    </source>
</evidence>
<accession>A0ABY3FN10</accession>
<keyword evidence="1" id="KW-1133">Transmembrane helix</keyword>
<gene>
    <name evidence="2" type="ORF">IQ05_00353</name>
</gene>
<name>A0ABY3FN10_9FLAO</name>
<evidence type="ECO:0000313" key="3">
    <source>
        <dbReference type="Proteomes" id="UP000317519"/>
    </source>
</evidence>
<proteinExistence type="predicted"/>
<protein>
    <recommendedName>
        <fullName evidence="4">DUF3139 domain-containing protein</fullName>
    </recommendedName>
</protein>
<reference evidence="2 3" key="1">
    <citation type="journal article" date="2015" name="Stand. Genomic Sci.">
        <title>Genomic Encyclopedia of Bacterial and Archaeal Type Strains, Phase III: the genomes of soil and plant-associated and newly described type strains.</title>
        <authorList>
            <person name="Whitman W.B."/>
            <person name="Woyke T."/>
            <person name="Klenk H.P."/>
            <person name="Zhou Y."/>
            <person name="Lilburn T.G."/>
            <person name="Beck B.J."/>
            <person name="De Vos P."/>
            <person name="Vandamme P."/>
            <person name="Eisen J.A."/>
            <person name="Garrity G."/>
            <person name="Hugenholtz P."/>
            <person name="Kyrpides N.C."/>
        </authorList>
    </citation>
    <scope>NUCLEOTIDE SEQUENCE [LARGE SCALE GENOMIC DNA]</scope>
    <source>
        <strain evidence="2 3">CGMCC 1.6847</strain>
    </source>
</reference>
<evidence type="ECO:0008006" key="4">
    <source>
        <dbReference type="Google" id="ProtNLM"/>
    </source>
</evidence>